<evidence type="ECO:0000256" key="2">
    <source>
        <dbReference type="ARBA" id="ARBA00022723"/>
    </source>
</evidence>
<accession>A0A2D0NI79</accession>
<feature type="binding site" evidence="3">
    <location>
        <position position="143"/>
    </location>
    <ligand>
        <name>a divalent metal cation</name>
        <dbReference type="ChEBI" id="CHEBI:60240"/>
    </ligand>
</feature>
<dbReference type="GO" id="GO:0046872">
    <property type="term" value="F:metal ion binding"/>
    <property type="evidence" value="ECO:0007669"/>
    <property type="project" value="UniProtKB-KW"/>
</dbReference>
<dbReference type="OrthoDB" id="982141at2"/>
<feature type="binding site" evidence="3">
    <location>
        <position position="57"/>
    </location>
    <ligand>
        <name>a divalent metal cation</name>
        <dbReference type="ChEBI" id="CHEBI:60240"/>
    </ligand>
</feature>
<comment type="similarity">
    <text evidence="1">Belongs to the DinB family.</text>
</comment>
<reference evidence="4 5" key="1">
    <citation type="submission" date="2017-10" db="EMBL/GenBank/DDBJ databases">
        <title>The draft genome sequence of Lewinella nigricans NBRC 102662.</title>
        <authorList>
            <person name="Wang K."/>
        </authorList>
    </citation>
    <scope>NUCLEOTIDE SEQUENCE [LARGE SCALE GENOMIC DNA]</scope>
    <source>
        <strain evidence="4 5">NBRC 102662</strain>
    </source>
</reference>
<comment type="caution">
    <text evidence="4">The sequence shown here is derived from an EMBL/GenBank/DDBJ whole genome shotgun (WGS) entry which is preliminary data.</text>
</comment>
<dbReference type="RefSeq" id="WP_099148668.1">
    <property type="nucleotide sequence ID" value="NZ_PDUD01000004.1"/>
</dbReference>
<feature type="binding site" evidence="3">
    <location>
        <position position="147"/>
    </location>
    <ligand>
        <name>a divalent metal cation</name>
        <dbReference type="ChEBI" id="CHEBI:60240"/>
    </ligand>
</feature>
<protein>
    <recommendedName>
        <fullName evidence="6">DinB family protein</fullName>
    </recommendedName>
</protein>
<dbReference type="EMBL" id="PDUD01000004">
    <property type="protein sequence ID" value="PHN07879.1"/>
    <property type="molecule type" value="Genomic_DNA"/>
</dbReference>
<keyword evidence="2 3" id="KW-0479">Metal-binding</keyword>
<proteinExistence type="inferred from homology"/>
<dbReference type="Gene3D" id="1.20.120.450">
    <property type="entry name" value="dinb family like domain"/>
    <property type="match status" value="1"/>
</dbReference>
<dbReference type="Proteomes" id="UP000223913">
    <property type="component" value="Unassembled WGS sequence"/>
</dbReference>
<evidence type="ECO:0000256" key="1">
    <source>
        <dbReference type="ARBA" id="ARBA00008635"/>
    </source>
</evidence>
<evidence type="ECO:0000313" key="4">
    <source>
        <dbReference type="EMBL" id="PHN07879.1"/>
    </source>
</evidence>
<dbReference type="Pfam" id="PF05163">
    <property type="entry name" value="DinB"/>
    <property type="match status" value="1"/>
</dbReference>
<dbReference type="AlphaFoldDB" id="A0A2D0NI79"/>
<sequence length="160" mass="18728">MTYRNNGAVGALLDEYERAMRELIDVIHPLSPGTLQKVRDPHTSHADCRSIQTVLTHVVRAGLCYEIEIRRMRGEQLDYANRHQLETAEAYSEALLGVIRSAEQLFADYPDLKLEEHDRDKKIKVAWGQVYDVEQMMEHAIVHILRHRRQIERWLLADRD</sequence>
<keyword evidence="5" id="KW-1185">Reference proteome</keyword>
<name>A0A2D0NI79_FLAN2</name>
<dbReference type="SUPFAM" id="SSF109854">
    <property type="entry name" value="DinB/YfiT-like putative metalloenzymes"/>
    <property type="match status" value="1"/>
</dbReference>
<organism evidence="4 5">
    <name type="scientific">Flavilitoribacter nigricans (strain ATCC 23147 / DSM 23189 / NBRC 102662 / NCIMB 1420 / SS-2)</name>
    <name type="common">Lewinella nigricans</name>
    <dbReference type="NCBI Taxonomy" id="1122177"/>
    <lineage>
        <taxon>Bacteria</taxon>
        <taxon>Pseudomonadati</taxon>
        <taxon>Bacteroidota</taxon>
        <taxon>Saprospiria</taxon>
        <taxon>Saprospirales</taxon>
        <taxon>Lewinellaceae</taxon>
        <taxon>Flavilitoribacter</taxon>
    </lineage>
</organism>
<gene>
    <name evidence="4" type="ORF">CRP01_03765</name>
</gene>
<dbReference type="InterPro" id="IPR007837">
    <property type="entry name" value="DinB"/>
</dbReference>
<evidence type="ECO:0008006" key="6">
    <source>
        <dbReference type="Google" id="ProtNLM"/>
    </source>
</evidence>
<evidence type="ECO:0000256" key="3">
    <source>
        <dbReference type="PIRSR" id="PIRSR607837-1"/>
    </source>
</evidence>
<dbReference type="InterPro" id="IPR034660">
    <property type="entry name" value="DinB/YfiT-like"/>
</dbReference>
<evidence type="ECO:0000313" key="5">
    <source>
        <dbReference type="Proteomes" id="UP000223913"/>
    </source>
</evidence>